<feature type="region of interest" description="Disordered" evidence="1">
    <location>
        <begin position="515"/>
        <end position="558"/>
    </location>
</feature>
<dbReference type="InterPro" id="IPR012337">
    <property type="entry name" value="RNaseH-like_sf"/>
</dbReference>
<dbReference type="Pfam" id="PF14420">
    <property type="entry name" value="Clr5"/>
    <property type="match status" value="1"/>
</dbReference>
<dbReference type="EMBL" id="KZ613487">
    <property type="protein sequence ID" value="PMD19854.1"/>
    <property type="molecule type" value="Genomic_DNA"/>
</dbReference>
<evidence type="ECO:0000256" key="1">
    <source>
        <dbReference type="SAM" id="MobiDB-lite"/>
    </source>
</evidence>
<dbReference type="PANTHER" id="PTHR46791:SF5">
    <property type="entry name" value="CLR5 DOMAIN-CONTAINING PROTEIN-RELATED"/>
    <property type="match status" value="1"/>
</dbReference>
<accession>A0A2J6Q0X8</accession>
<reference evidence="4 5" key="1">
    <citation type="submission" date="2016-05" db="EMBL/GenBank/DDBJ databases">
        <title>A degradative enzymes factory behind the ericoid mycorrhizal symbiosis.</title>
        <authorList>
            <consortium name="DOE Joint Genome Institute"/>
            <person name="Martino E."/>
            <person name="Morin E."/>
            <person name="Grelet G."/>
            <person name="Kuo A."/>
            <person name="Kohler A."/>
            <person name="Daghino S."/>
            <person name="Barry K."/>
            <person name="Choi C."/>
            <person name="Cichocki N."/>
            <person name="Clum A."/>
            <person name="Copeland A."/>
            <person name="Hainaut M."/>
            <person name="Haridas S."/>
            <person name="Labutti K."/>
            <person name="Lindquist E."/>
            <person name="Lipzen A."/>
            <person name="Khouja H.-R."/>
            <person name="Murat C."/>
            <person name="Ohm R."/>
            <person name="Olson A."/>
            <person name="Spatafora J."/>
            <person name="Veneault-Fourrey C."/>
            <person name="Henrissat B."/>
            <person name="Grigoriev I."/>
            <person name="Martin F."/>
            <person name="Perotto S."/>
        </authorList>
    </citation>
    <scope>NUCLEOTIDE SEQUENCE [LARGE SCALE GENOMIC DNA]</scope>
    <source>
        <strain evidence="4 5">UAMH 7357</strain>
    </source>
</reference>
<sequence>MATGNKINPQLWEQYQARIEDLYYVQKRTLSEVRYALELDGFKASKASYCRKLALWNQDRPMSQQRVKYQQYLRDEKLVGLVRYYWHRNYSPKSILRIFKYKLGYSDMNIWKLGQIRGHYKLKLRRNQSDHEHIEALEETKAFILKELKSGQSIRYGYNRTHQWVRKNVSKYISRAETRRLLRILDPKGVRARDKREDRKRRRFTVKGPGRYWSCDGHDKLAYYGFQIYGIIDAYSRMIIGVFVGISNRTQIAVLKFYLRCVRGEGYFPKKLRCDKGWETLLMATAQAELRRSEKGEDLPFGKTFTYGPSTKNQRIEMWWNTLASGLTETWRRFFESFHEAGIFDGESKYDLIAIRFIYMEPLRRHIENFVDLHNIYPIRTQRARADYLRAGKPEELHDCHWGVRHYGTHPTGATEELLAEFEEEVSGYDHMVYQTPEIAELCTTLLSEAGIVYQLEELKAGLDQDHVRAYRFLRRALERYEMEVQDLPFNVEPPRGGERWLEAMREAERALQEAIEQDRGPNNIREEDLDSEVSCNNEGQYEDDSGGSENEGNLDNL</sequence>
<dbReference type="InterPro" id="IPR058913">
    <property type="entry name" value="Integrase_dom_put"/>
</dbReference>
<evidence type="ECO:0000313" key="5">
    <source>
        <dbReference type="Proteomes" id="UP000235672"/>
    </source>
</evidence>
<feature type="domain" description="Integrase core" evidence="3">
    <location>
        <begin position="204"/>
        <end position="386"/>
    </location>
</feature>
<dbReference type="STRING" id="1745343.A0A2J6Q0X8"/>
<dbReference type="SUPFAM" id="SSF53098">
    <property type="entry name" value="Ribonuclease H-like"/>
    <property type="match status" value="1"/>
</dbReference>
<dbReference type="Proteomes" id="UP000235672">
    <property type="component" value="Unassembled WGS sequence"/>
</dbReference>
<dbReference type="InterPro" id="IPR025676">
    <property type="entry name" value="Clr5_dom"/>
</dbReference>
<feature type="compositionally biased region" description="Polar residues" evidence="1">
    <location>
        <begin position="548"/>
        <end position="558"/>
    </location>
</feature>
<evidence type="ECO:0000259" key="2">
    <source>
        <dbReference type="Pfam" id="PF14420"/>
    </source>
</evidence>
<dbReference type="AlphaFoldDB" id="A0A2J6Q0X8"/>
<dbReference type="Pfam" id="PF24764">
    <property type="entry name" value="rva_4"/>
    <property type="match status" value="1"/>
</dbReference>
<dbReference type="PANTHER" id="PTHR46791">
    <property type="entry name" value="EXPRESSED PROTEIN"/>
    <property type="match status" value="1"/>
</dbReference>
<organism evidence="4 5">
    <name type="scientific">Hyaloscypha hepaticicola</name>
    <dbReference type="NCBI Taxonomy" id="2082293"/>
    <lineage>
        <taxon>Eukaryota</taxon>
        <taxon>Fungi</taxon>
        <taxon>Dikarya</taxon>
        <taxon>Ascomycota</taxon>
        <taxon>Pezizomycotina</taxon>
        <taxon>Leotiomycetes</taxon>
        <taxon>Helotiales</taxon>
        <taxon>Hyaloscyphaceae</taxon>
        <taxon>Hyaloscypha</taxon>
    </lineage>
</organism>
<feature type="domain" description="Clr5" evidence="2">
    <location>
        <begin position="10"/>
        <end position="57"/>
    </location>
</feature>
<evidence type="ECO:0000313" key="4">
    <source>
        <dbReference type="EMBL" id="PMD19854.1"/>
    </source>
</evidence>
<name>A0A2J6Q0X8_9HELO</name>
<keyword evidence="5" id="KW-1185">Reference proteome</keyword>
<gene>
    <name evidence="4" type="ORF">NA56DRAFT_646769</name>
</gene>
<proteinExistence type="predicted"/>
<dbReference type="OrthoDB" id="3546635at2759"/>
<protein>
    <submittedName>
        <fullName evidence="4">Uncharacterized protein</fullName>
    </submittedName>
</protein>
<evidence type="ECO:0000259" key="3">
    <source>
        <dbReference type="Pfam" id="PF24764"/>
    </source>
</evidence>